<reference evidence="3 4" key="1">
    <citation type="submission" date="2024-06" db="EMBL/GenBank/DDBJ databases">
        <title>Pontibacter populi HYL7-15.</title>
        <authorList>
            <person name="Kim M.K."/>
        </authorList>
    </citation>
    <scope>NUCLEOTIDE SEQUENCE [LARGE SCALE GENOMIC DNA]</scope>
    <source>
        <strain evidence="3 4">HYL7-15</strain>
    </source>
</reference>
<evidence type="ECO:0000313" key="3">
    <source>
        <dbReference type="EMBL" id="MER2999331.1"/>
    </source>
</evidence>
<dbReference type="Pfam" id="PF00072">
    <property type="entry name" value="Response_reg"/>
    <property type="match status" value="1"/>
</dbReference>
<proteinExistence type="predicted"/>
<evidence type="ECO:0000259" key="2">
    <source>
        <dbReference type="PROSITE" id="PS50110"/>
    </source>
</evidence>
<gene>
    <name evidence="3" type="ORF">ABS362_17395</name>
</gene>
<dbReference type="Gene3D" id="3.40.50.2300">
    <property type="match status" value="1"/>
</dbReference>
<feature type="modified residue" description="4-aspartylphosphate" evidence="1">
    <location>
        <position position="59"/>
    </location>
</feature>
<feature type="non-terminal residue" evidence="3">
    <location>
        <position position="84"/>
    </location>
</feature>
<dbReference type="Proteomes" id="UP001476807">
    <property type="component" value="Unassembled WGS sequence"/>
</dbReference>
<organism evidence="3 4">
    <name type="scientific">Pontibacter populi</name>
    <dbReference type="NCBI Taxonomy" id="890055"/>
    <lineage>
        <taxon>Bacteria</taxon>
        <taxon>Pseudomonadati</taxon>
        <taxon>Bacteroidota</taxon>
        <taxon>Cytophagia</taxon>
        <taxon>Cytophagales</taxon>
        <taxon>Hymenobacteraceae</taxon>
        <taxon>Pontibacter</taxon>
    </lineage>
</organism>
<comment type="caution">
    <text evidence="3">The sequence shown here is derived from an EMBL/GenBank/DDBJ whole genome shotgun (WGS) entry which is preliminary data.</text>
</comment>
<dbReference type="InterPro" id="IPR001789">
    <property type="entry name" value="Sig_transdc_resp-reg_receiver"/>
</dbReference>
<accession>A0ABV1RYS4</accession>
<feature type="domain" description="Response regulatory" evidence="2">
    <location>
        <begin position="7"/>
        <end position="84"/>
    </location>
</feature>
<dbReference type="PROSITE" id="PS50110">
    <property type="entry name" value="RESPONSE_REGULATORY"/>
    <property type="match status" value="1"/>
</dbReference>
<dbReference type="RefSeq" id="WP_350414064.1">
    <property type="nucleotide sequence ID" value="NZ_JBEOKT010000021.1"/>
</dbReference>
<dbReference type="EMBL" id="JBEOKT010000021">
    <property type="protein sequence ID" value="MER2999331.1"/>
    <property type="molecule type" value="Genomic_DNA"/>
</dbReference>
<evidence type="ECO:0000313" key="4">
    <source>
        <dbReference type="Proteomes" id="UP001476807"/>
    </source>
</evidence>
<name>A0ABV1RYS4_9BACT</name>
<protein>
    <submittedName>
        <fullName evidence="3">Response regulator</fullName>
    </submittedName>
</protein>
<dbReference type="SUPFAM" id="SSF52172">
    <property type="entry name" value="CheY-like"/>
    <property type="match status" value="1"/>
</dbReference>
<evidence type="ECO:0000256" key="1">
    <source>
        <dbReference type="PROSITE-ProRule" id="PRU00169"/>
    </source>
</evidence>
<keyword evidence="4" id="KW-1185">Reference proteome</keyword>
<keyword evidence="1" id="KW-0597">Phosphoprotein</keyword>
<sequence>MPDTKTRVLLIDDDEDDFIITRDTIEEIPGRNYVLDWTASFSEAMGLIKEEMHDVYLVDYRLGAHDGLELISQAVEGGSMAPFI</sequence>
<dbReference type="InterPro" id="IPR011006">
    <property type="entry name" value="CheY-like_superfamily"/>
</dbReference>